<dbReference type="EMBL" id="VOFY01000002">
    <property type="protein sequence ID" value="KAA8594494.1"/>
    <property type="molecule type" value="Genomic_DNA"/>
</dbReference>
<proteinExistence type="predicted"/>
<keyword evidence="2" id="KW-1185">Reference proteome</keyword>
<dbReference type="AlphaFoldDB" id="A0A5J5DM88"/>
<organism evidence="1 2">
    <name type="scientific">Etheostoma spectabile</name>
    <name type="common">orangethroat darter</name>
    <dbReference type="NCBI Taxonomy" id="54343"/>
    <lineage>
        <taxon>Eukaryota</taxon>
        <taxon>Metazoa</taxon>
        <taxon>Chordata</taxon>
        <taxon>Craniata</taxon>
        <taxon>Vertebrata</taxon>
        <taxon>Euteleostomi</taxon>
        <taxon>Actinopterygii</taxon>
        <taxon>Neopterygii</taxon>
        <taxon>Teleostei</taxon>
        <taxon>Neoteleostei</taxon>
        <taxon>Acanthomorphata</taxon>
        <taxon>Eupercaria</taxon>
        <taxon>Perciformes</taxon>
        <taxon>Percoidei</taxon>
        <taxon>Percidae</taxon>
        <taxon>Etheostomatinae</taxon>
        <taxon>Etheostoma</taxon>
    </lineage>
</organism>
<feature type="non-terminal residue" evidence="1">
    <location>
        <position position="132"/>
    </location>
</feature>
<comment type="caution">
    <text evidence="1">The sequence shown here is derived from an EMBL/GenBank/DDBJ whole genome shotgun (WGS) entry which is preliminary data.</text>
</comment>
<gene>
    <name evidence="1" type="ORF">FQN60_011629</name>
</gene>
<sequence length="132" mass="14709">MCKPRVLVTANYYFQVADAAKDLKILKFDILKTSIYRRPLKCLYRMPQEAKICSSAKQRIASRADVKAIAVCEERSKGFSSLLIAVAELQRSMQRHEAHVSEENPGPFLLLAFEVSSLSLCLVIVSSAATCL</sequence>
<protein>
    <submittedName>
        <fullName evidence="1">Uncharacterized protein</fullName>
    </submittedName>
</protein>
<evidence type="ECO:0000313" key="1">
    <source>
        <dbReference type="EMBL" id="KAA8594494.1"/>
    </source>
</evidence>
<evidence type="ECO:0000313" key="2">
    <source>
        <dbReference type="Proteomes" id="UP000327493"/>
    </source>
</evidence>
<dbReference type="Proteomes" id="UP000327493">
    <property type="component" value="Chromosome 2"/>
</dbReference>
<reference evidence="1 2" key="1">
    <citation type="submission" date="2019-08" db="EMBL/GenBank/DDBJ databases">
        <title>A chromosome-level genome assembly, high-density linkage maps, and genome scans reveal the genomic architecture of hybrid incompatibilities underlying speciation via character displacement in darters (Percidae: Etheostominae).</title>
        <authorList>
            <person name="Moran R.L."/>
            <person name="Catchen J.M."/>
            <person name="Fuller R.C."/>
        </authorList>
    </citation>
    <scope>NUCLEOTIDE SEQUENCE [LARGE SCALE GENOMIC DNA]</scope>
    <source>
        <strain evidence="1">EspeVRDwgs_2016</strain>
        <tissue evidence="1">Muscle</tissue>
    </source>
</reference>
<name>A0A5J5DM88_9PERO</name>
<accession>A0A5J5DM88</accession>